<dbReference type="AlphaFoldDB" id="A0A8X6SBI9"/>
<organism evidence="1 2">
    <name type="scientific">Trichonephila clavipes</name>
    <name type="common">Golden silk orbweaver</name>
    <name type="synonym">Nephila clavipes</name>
    <dbReference type="NCBI Taxonomy" id="2585209"/>
    <lineage>
        <taxon>Eukaryota</taxon>
        <taxon>Metazoa</taxon>
        <taxon>Ecdysozoa</taxon>
        <taxon>Arthropoda</taxon>
        <taxon>Chelicerata</taxon>
        <taxon>Arachnida</taxon>
        <taxon>Araneae</taxon>
        <taxon>Araneomorphae</taxon>
        <taxon>Entelegynae</taxon>
        <taxon>Araneoidea</taxon>
        <taxon>Nephilidae</taxon>
        <taxon>Trichonephila</taxon>
    </lineage>
</organism>
<accession>A0A8X6SBI9</accession>
<gene>
    <name evidence="1" type="primary">NCL1_38567</name>
    <name evidence="1" type="ORF">TNCV_2680741</name>
</gene>
<evidence type="ECO:0000313" key="2">
    <source>
        <dbReference type="Proteomes" id="UP000887159"/>
    </source>
</evidence>
<dbReference type="Proteomes" id="UP000887159">
    <property type="component" value="Unassembled WGS sequence"/>
</dbReference>
<evidence type="ECO:0000313" key="1">
    <source>
        <dbReference type="EMBL" id="GFY06282.1"/>
    </source>
</evidence>
<proteinExistence type="predicted"/>
<sequence>MLKHLRFNIFELQETKLPVRLINTPNERRLVQGHETTPLRRKGDIEDAYSTVWTIGVKGCTSWMKRPGFYWRIRDLRNSSKSMTTIKFVKRENNLKCSEIL</sequence>
<dbReference type="EMBL" id="BMAU01021258">
    <property type="protein sequence ID" value="GFY06282.1"/>
    <property type="molecule type" value="Genomic_DNA"/>
</dbReference>
<comment type="caution">
    <text evidence="1">The sequence shown here is derived from an EMBL/GenBank/DDBJ whole genome shotgun (WGS) entry which is preliminary data.</text>
</comment>
<protein>
    <submittedName>
        <fullName evidence="1">Uncharacterized protein</fullName>
    </submittedName>
</protein>
<name>A0A8X6SBI9_TRICX</name>
<reference evidence="1" key="1">
    <citation type="submission" date="2020-08" db="EMBL/GenBank/DDBJ databases">
        <title>Multicomponent nature underlies the extraordinary mechanical properties of spider dragline silk.</title>
        <authorList>
            <person name="Kono N."/>
            <person name="Nakamura H."/>
            <person name="Mori M."/>
            <person name="Yoshida Y."/>
            <person name="Ohtoshi R."/>
            <person name="Malay A.D."/>
            <person name="Moran D.A.P."/>
            <person name="Tomita M."/>
            <person name="Numata K."/>
            <person name="Arakawa K."/>
        </authorList>
    </citation>
    <scope>NUCLEOTIDE SEQUENCE</scope>
</reference>
<keyword evidence="2" id="KW-1185">Reference proteome</keyword>